<dbReference type="PANTHER" id="PTHR43685">
    <property type="entry name" value="GLYCOSYLTRANSFERASE"/>
    <property type="match status" value="1"/>
</dbReference>
<keyword evidence="4" id="KW-1185">Reference proteome</keyword>
<dbReference type="InterPro" id="IPR001173">
    <property type="entry name" value="Glyco_trans_2-like"/>
</dbReference>
<evidence type="ECO:0000256" key="1">
    <source>
        <dbReference type="SAM" id="Phobius"/>
    </source>
</evidence>
<protein>
    <recommendedName>
        <fullName evidence="2">Glycosyltransferase 2-like domain-containing protein</fullName>
    </recommendedName>
</protein>
<keyword evidence="1" id="KW-1133">Transmembrane helix</keyword>
<dbReference type="RefSeq" id="WP_281929925.1">
    <property type="nucleotide sequence ID" value="NZ_AP027142.1"/>
</dbReference>
<feature type="transmembrane region" description="Helical" evidence="1">
    <location>
        <begin position="264"/>
        <end position="284"/>
    </location>
</feature>
<feature type="domain" description="Glycosyltransferase 2-like" evidence="2">
    <location>
        <begin position="1"/>
        <end position="106"/>
    </location>
</feature>
<evidence type="ECO:0000313" key="4">
    <source>
        <dbReference type="Proteomes" id="UP001317629"/>
    </source>
</evidence>
<gene>
    <name evidence="3" type="ORF">SS37A_02710</name>
</gene>
<dbReference type="Pfam" id="PF00535">
    <property type="entry name" value="Glycos_transf_2"/>
    <property type="match status" value="1"/>
</dbReference>
<sequence length="305" mass="33695">MPTYQGQRWIDAALRSVAAEPADGIEILVLDSSPNSETLDIVRRYDSLLNLRVMKRDEASMWHAQTNIGAERAEAEHLCWLHQDDLWLPGRIEAIRKWIEKAPNAALHLAPSVIVDADGRTLGLWRCPLEKDAEIDSSEIVQRLIVQNFVSAPAPVFRKDAWLFCGGLDEALWYTADWDMWLKLAALGPVHYHSEATTAFRVHNSSLTVTGAGKIEEFSQQMQIVFDRHLPTLAEIDNCAEAAGRASIRVNAALAAASGGDFSLLAPAVAAVLGLGPLGVARYLRDSRIYDRMAPRLRAKFAGAF</sequence>
<dbReference type="PANTHER" id="PTHR43685:SF2">
    <property type="entry name" value="GLYCOSYLTRANSFERASE 2-LIKE DOMAIN-CONTAINING PROTEIN"/>
    <property type="match status" value="1"/>
</dbReference>
<reference evidence="3 4" key="1">
    <citation type="journal article" date="2023" name="Int. J. Syst. Evol. Microbiol.">
        <title>Methylocystis iwaonis sp. nov., a type II methane-oxidizing bacterium from surface soil of a rice paddy field in Japan, and emended description of the genus Methylocystis (ex Whittenbury et al. 1970) Bowman et al. 1993.</title>
        <authorList>
            <person name="Kaise H."/>
            <person name="Sawadogo J.B."/>
            <person name="Alam M.S."/>
            <person name="Ueno C."/>
            <person name="Dianou D."/>
            <person name="Shinjo R."/>
            <person name="Asakawa S."/>
        </authorList>
    </citation>
    <scope>NUCLEOTIDE SEQUENCE [LARGE SCALE GENOMIC DNA]</scope>
    <source>
        <strain evidence="3 4">SS37A-Re</strain>
    </source>
</reference>
<dbReference type="Gene3D" id="3.90.550.10">
    <property type="entry name" value="Spore Coat Polysaccharide Biosynthesis Protein SpsA, Chain A"/>
    <property type="match status" value="1"/>
</dbReference>
<dbReference type="EMBL" id="AP027142">
    <property type="protein sequence ID" value="BDV32742.1"/>
    <property type="molecule type" value="Genomic_DNA"/>
</dbReference>
<organism evidence="3 4">
    <name type="scientific">Methylocystis iwaonis</name>
    <dbReference type="NCBI Taxonomy" id="2885079"/>
    <lineage>
        <taxon>Bacteria</taxon>
        <taxon>Pseudomonadati</taxon>
        <taxon>Pseudomonadota</taxon>
        <taxon>Alphaproteobacteria</taxon>
        <taxon>Hyphomicrobiales</taxon>
        <taxon>Methylocystaceae</taxon>
        <taxon>Methylocystis</taxon>
    </lineage>
</organism>
<evidence type="ECO:0000259" key="2">
    <source>
        <dbReference type="Pfam" id="PF00535"/>
    </source>
</evidence>
<dbReference type="SUPFAM" id="SSF53448">
    <property type="entry name" value="Nucleotide-diphospho-sugar transferases"/>
    <property type="match status" value="1"/>
</dbReference>
<dbReference type="InterPro" id="IPR050834">
    <property type="entry name" value="Glycosyltransf_2"/>
</dbReference>
<dbReference type="InterPro" id="IPR029044">
    <property type="entry name" value="Nucleotide-diphossugar_trans"/>
</dbReference>
<keyword evidence="1" id="KW-0812">Transmembrane</keyword>
<keyword evidence="1" id="KW-0472">Membrane</keyword>
<evidence type="ECO:0000313" key="3">
    <source>
        <dbReference type="EMBL" id="BDV32742.1"/>
    </source>
</evidence>
<dbReference type="Proteomes" id="UP001317629">
    <property type="component" value="Chromosome"/>
</dbReference>
<proteinExistence type="predicted"/>
<accession>A0ABM8E4D7</accession>
<name>A0ABM8E4D7_9HYPH</name>